<keyword evidence="3" id="KW-0378">Hydrolase</keyword>
<reference evidence="5" key="1">
    <citation type="journal article" date="2014" name="Int. J. Syst. Evol. Microbiol.">
        <title>Complete genome sequence of Corynebacterium casei LMG S-19264T (=DSM 44701T), isolated from a smear-ripened cheese.</title>
        <authorList>
            <consortium name="US DOE Joint Genome Institute (JGI-PGF)"/>
            <person name="Walter F."/>
            <person name="Albersmeier A."/>
            <person name="Kalinowski J."/>
            <person name="Ruckert C."/>
        </authorList>
    </citation>
    <scope>NUCLEOTIDE SEQUENCE</scope>
    <source>
        <strain evidence="5">KCTC 12113</strain>
    </source>
</reference>
<dbReference type="NCBIfam" id="TIGR03396">
    <property type="entry name" value="PC_PLC"/>
    <property type="match status" value="1"/>
</dbReference>
<dbReference type="EMBL" id="BMWP01000013">
    <property type="protein sequence ID" value="GGW36091.1"/>
    <property type="molecule type" value="Genomic_DNA"/>
</dbReference>
<dbReference type="Pfam" id="PF05506">
    <property type="entry name" value="PLipase_C_C"/>
    <property type="match status" value="2"/>
</dbReference>
<dbReference type="Proteomes" id="UP000634668">
    <property type="component" value="Unassembled WGS sequence"/>
</dbReference>
<dbReference type="PANTHER" id="PTHR31956:SF36">
    <property type="entry name" value="NON-HEMOLYTIC PHOSPHOLIPASE C"/>
    <property type="match status" value="1"/>
</dbReference>
<evidence type="ECO:0000256" key="3">
    <source>
        <dbReference type="ARBA" id="ARBA00022801"/>
    </source>
</evidence>
<evidence type="ECO:0000256" key="2">
    <source>
        <dbReference type="ARBA" id="ARBA00012018"/>
    </source>
</evidence>
<dbReference type="NCBIfam" id="TIGR01409">
    <property type="entry name" value="TAT_signal_seq"/>
    <property type="match status" value="1"/>
</dbReference>
<dbReference type="InterPro" id="IPR006311">
    <property type="entry name" value="TAT_signal"/>
</dbReference>
<dbReference type="RefSeq" id="WP_026813378.1">
    <property type="nucleotide sequence ID" value="NZ_BMWP01000013.1"/>
</dbReference>
<evidence type="ECO:0000256" key="1">
    <source>
        <dbReference type="ARBA" id="ARBA00009717"/>
    </source>
</evidence>
<accession>A0A918IWV9</accession>
<evidence type="ECO:0000313" key="5">
    <source>
        <dbReference type="EMBL" id="GGW36091.1"/>
    </source>
</evidence>
<dbReference type="Gene3D" id="3.40.720.10">
    <property type="entry name" value="Alkaline Phosphatase, subunit A"/>
    <property type="match status" value="2"/>
</dbReference>
<feature type="domain" description="Bacterial phospholipase C C-terminal" evidence="4">
    <location>
        <begin position="626"/>
        <end position="706"/>
    </location>
</feature>
<organism evidence="5 6">
    <name type="scientific">Arenibacter certesii</name>
    <dbReference type="NCBI Taxonomy" id="228955"/>
    <lineage>
        <taxon>Bacteria</taxon>
        <taxon>Pseudomonadati</taxon>
        <taxon>Bacteroidota</taxon>
        <taxon>Flavobacteriia</taxon>
        <taxon>Flavobacteriales</taxon>
        <taxon>Flavobacteriaceae</taxon>
        <taxon>Arenibacter</taxon>
    </lineage>
</organism>
<proteinExistence type="inferred from homology"/>
<dbReference type="InterPro" id="IPR017850">
    <property type="entry name" value="Alkaline_phosphatase_core_sf"/>
</dbReference>
<keyword evidence="6" id="KW-1185">Reference proteome</keyword>
<dbReference type="InterPro" id="IPR008475">
    <property type="entry name" value="PLipase_C_C"/>
</dbReference>
<dbReference type="EC" id="3.1.4.3" evidence="2"/>
<comment type="similarity">
    <text evidence="1">Belongs to the bacterial phospholipase C family.</text>
</comment>
<dbReference type="InterPro" id="IPR019546">
    <property type="entry name" value="TAT_signal_bac_arc"/>
</dbReference>
<dbReference type="InterPro" id="IPR017767">
    <property type="entry name" value="PC-PLC"/>
</dbReference>
<feature type="domain" description="Bacterial phospholipase C C-terminal" evidence="4">
    <location>
        <begin position="532"/>
        <end position="619"/>
    </location>
</feature>
<gene>
    <name evidence="5" type="primary">plcN</name>
    <name evidence="5" type="ORF">GCM10007383_21260</name>
</gene>
<dbReference type="GO" id="GO:0016042">
    <property type="term" value="P:lipid catabolic process"/>
    <property type="evidence" value="ECO:0007669"/>
    <property type="project" value="InterPro"/>
</dbReference>
<comment type="caution">
    <text evidence="5">The sequence shown here is derived from an EMBL/GenBank/DDBJ whole genome shotgun (WGS) entry which is preliminary data.</text>
</comment>
<dbReference type="PANTHER" id="PTHR31956">
    <property type="entry name" value="NON-SPECIFIC PHOSPHOLIPASE C4-RELATED"/>
    <property type="match status" value="1"/>
</dbReference>
<reference evidence="5" key="2">
    <citation type="submission" date="2020-09" db="EMBL/GenBank/DDBJ databases">
        <authorList>
            <person name="Sun Q."/>
            <person name="Kim S."/>
        </authorList>
    </citation>
    <scope>NUCLEOTIDE SEQUENCE</scope>
    <source>
        <strain evidence="5">KCTC 12113</strain>
    </source>
</reference>
<dbReference type="InterPro" id="IPR007312">
    <property type="entry name" value="Phosphoesterase"/>
</dbReference>
<dbReference type="Pfam" id="PF04185">
    <property type="entry name" value="Phosphoesterase"/>
    <property type="match status" value="1"/>
</dbReference>
<dbReference type="PROSITE" id="PS51318">
    <property type="entry name" value="TAT"/>
    <property type="match status" value="1"/>
</dbReference>
<evidence type="ECO:0000313" key="6">
    <source>
        <dbReference type="Proteomes" id="UP000634668"/>
    </source>
</evidence>
<evidence type="ECO:0000259" key="4">
    <source>
        <dbReference type="Pfam" id="PF05506"/>
    </source>
</evidence>
<name>A0A918IWV9_9FLAO</name>
<dbReference type="GO" id="GO:0034480">
    <property type="term" value="F:phosphatidylcholine phospholipase C activity"/>
    <property type="evidence" value="ECO:0007669"/>
    <property type="project" value="UniProtKB-EC"/>
</dbReference>
<protein>
    <recommendedName>
        <fullName evidence="2">phospholipase C</fullName>
        <ecNumber evidence="2">3.1.4.3</ecNumber>
    </recommendedName>
</protein>
<sequence length="723" mass="81352">MELNRRKFIKLSAGAGLAATVWPPLVQKALAVVAHNATQSIHDVEHIVILMQENRSFDHYFGTLKGVRGFGDRFPIPLESGQRAFYQSDGQKIVPPYRADRKSSNAALIKGTPHDIADMQAAWNQGKYGLWPLFKTPFSMAYYTREEIPFQYALAEAFTISDAHHCSIATGTDPNRIMFWSGSNFDPELRAAGINCTDKDSEPVNLRCWIKGTMPDPGYTYQGDSFKWATIPDVLEKEGVSWRIYQDPNNNWTGAMHGGLAFESFRTAKPGTSIYENGMRHWSMQDLKDDVKNNTLPQVTWILPSKDDSEHPGAPSSPYRGADFTQKVLDALTSNPEVWSKTVFFLTFDENDGLFDHVPAPAVPSYNLDNTLAGKSTLDLAGMYFHNDKDPFDFSSESQKGFKNKIKYHDPRDTISGNIRPWGLGPRVPLYIISPWTRGGWVDSQVADHTSVGQFLEKRFGIEIPAISPWHRSICSDLVSAFDFVKPNDPVFPALPETANFATLDAASKKLPIAAPPPVPSPLYQERGTRYSRALPYRLNVRLNKLLKSQEIKLVFENEGDAGVVYHVYDLKHLDRIPMRYTVESGKSLDDIWDVTQDKGNYDLEVYGPNGYFHKFMGNINNSGEPQISLKYDNRRGGIIVNLYNPDNFTILAMITSNAYNYGGPWPFRIAQGKTKKKSWLLKDSGNWYDFSVTTEKGYLHRFAGRVETGLDSVSDPAMATEI</sequence>
<dbReference type="AlphaFoldDB" id="A0A918IWV9"/>